<gene>
    <name evidence="2" type="ORF">QC761_0015020</name>
</gene>
<evidence type="ECO:0000256" key="1">
    <source>
        <dbReference type="SAM" id="MobiDB-lite"/>
    </source>
</evidence>
<proteinExistence type="predicted"/>
<evidence type="ECO:0000313" key="2">
    <source>
        <dbReference type="EMBL" id="KAK4648822.1"/>
    </source>
</evidence>
<comment type="caution">
    <text evidence="2">The sequence shown here is derived from an EMBL/GenBank/DDBJ whole genome shotgun (WGS) entry which is preliminary data.</text>
</comment>
<feature type="compositionally biased region" description="Basic and acidic residues" evidence="1">
    <location>
        <begin position="23"/>
        <end position="42"/>
    </location>
</feature>
<evidence type="ECO:0000313" key="3">
    <source>
        <dbReference type="Proteomes" id="UP001322138"/>
    </source>
</evidence>
<organism evidence="2 3">
    <name type="scientific">Podospora bellae-mahoneyi</name>
    <dbReference type="NCBI Taxonomy" id="2093777"/>
    <lineage>
        <taxon>Eukaryota</taxon>
        <taxon>Fungi</taxon>
        <taxon>Dikarya</taxon>
        <taxon>Ascomycota</taxon>
        <taxon>Pezizomycotina</taxon>
        <taxon>Sordariomycetes</taxon>
        <taxon>Sordariomycetidae</taxon>
        <taxon>Sordariales</taxon>
        <taxon>Podosporaceae</taxon>
        <taxon>Podospora</taxon>
    </lineage>
</organism>
<sequence>MQHPSRTYRTEALSSAEKTLVQKKKDPEHDAERRGKGKKDPLQNDGSGPTKGARGKKDDERWA</sequence>
<dbReference type="RefSeq" id="XP_062737797.1">
    <property type="nucleotide sequence ID" value="XM_062871980.1"/>
</dbReference>
<dbReference type="GeneID" id="87891054"/>
<name>A0ABR0FZD3_9PEZI</name>
<protein>
    <submittedName>
        <fullName evidence="2">Uncharacterized protein</fullName>
    </submittedName>
</protein>
<keyword evidence="3" id="KW-1185">Reference proteome</keyword>
<reference evidence="2 3" key="1">
    <citation type="journal article" date="2023" name="bioRxiv">
        <title>High-quality genome assemblies of four members of thePodospora anserinaspecies complex.</title>
        <authorList>
            <person name="Ament-Velasquez S.L."/>
            <person name="Vogan A.A."/>
            <person name="Wallerman O."/>
            <person name="Hartmann F."/>
            <person name="Gautier V."/>
            <person name="Silar P."/>
            <person name="Giraud T."/>
            <person name="Johannesson H."/>
        </authorList>
    </citation>
    <scope>NUCLEOTIDE SEQUENCE [LARGE SCALE GENOMIC DNA]</scope>
    <source>
        <strain evidence="2 3">CBS 112042</strain>
    </source>
</reference>
<feature type="compositionally biased region" description="Polar residues" evidence="1">
    <location>
        <begin position="1"/>
        <end position="17"/>
    </location>
</feature>
<feature type="region of interest" description="Disordered" evidence="1">
    <location>
        <begin position="1"/>
        <end position="63"/>
    </location>
</feature>
<accession>A0ABR0FZD3</accession>
<dbReference type="EMBL" id="JAFFGZ010000001">
    <property type="protein sequence ID" value="KAK4648822.1"/>
    <property type="molecule type" value="Genomic_DNA"/>
</dbReference>
<dbReference type="Proteomes" id="UP001322138">
    <property type="component" value="Unassembled WGS sequence"/>
</dbReference>